<name>A0ABS2IG12_9GAMM</name>
<feature type="signal peptide" evidence="2">
    <location>
        <begin position="1"/>
        <end position="16"/>
    </location>
</feature>
<keyword evidence="4" id="KW-1185">Reference proteome</keyword>
<evidence type="ECO:0008006" key="5">
    <source>
        <dbReference type="Google" id="ProtNLM"/>
    </source>
</evidence>
<accession>A0ABS2IG12</accession>
<proteinExistence type="predicted"/>
<dbReference type="Gene3D" id="3.30.1450.10">
    <property type="match status" value="1"/>
</dbReference>
<evidence type="ECO:0000256" key="2">
    <source>
        <dbReference type="SAM" id="SignalP"/>
    </source>
</evidence>
<reference evidence="3 4" key="1">
    <citation type="submission" date="2021-02" db="EMBL/GenBank/DDBJ databases">
        <authorList>
            <person name="Lee D.-H."/>
        </authorList>
    </citation>
    <scope>NUCLEOTIDE SEQUENCE [LARGE SCALE GENOMIC DNA]</scope>
    <source>
        <strain evidence="3 4">UL073</strain>
    </source>
</reference>
<dbReference type="InterPro" id="IPR037873">
    <property type="entry name" value="BamE-like"/>
</dbReference>
<dbReference type="Proteomes" id="UP000717995">
    <property type="component" value="Unassembled WGS sequence"/>
</dbReference>
<feature type="chain" id="PRO_5045283887" description="Lipoprotein SmpA/OmlA domain-containing protein" evidence="2">
    <location>
        <begin position="17"/>
        <end position="84"/>
    </location>
</feature>
<evidence type="ECO:0000256" key="1">
    <source>
        <dbReference type="ARBA" id="ARBA00022729"/>
    </source>
</evidence>
<comment type="caution">
    <text evidence="3">The sequence shown here is derived from an EMBL/GenBank/DDBJ whole genome shotgun (WGS) entry which is preliminary data.</text>
</comment>
<keyword evidence="1 2" id="KW-0732">Signal</keyword>
<dbReference type="PROSITE" id="PS51257">
    <property type="entry name" value="PROKAR_LIPOPROTEIN"/>
    <property type="match status" value="1"/>
</dbReference>
<organism evidence="3 4">
    <name type="scientific">Zestomonas insulae</name>
    <dbReference type="NCBI Taxonomy" id="2809017"/>
    <lineage>
        <taxon>Bacteria</taxon>
        <taxon>Pseudomonadati</taxon>
        <taxon>Pseudomonadota</taxon>
        <taxon>Gammaproteobacteria</taxon>
        <taxon>Pseudomonadales</taxon>
        <taxon>Pseudomonadaceae</taxon>
        <taxon>Zestomonas</taxon>
    </lineage>
</organism>
<dbReference type="RefSeq" id="WP_205348297.1">
    <property type="nucleotide sequence ID" value="NZ_JAFEUP010000003.1"/>
</dbReference>
<evidence type="ECO:0000313" key="4">
    <source>
        <dbReference type="Proteomes" id="UP000717995"/>
    </source>
</evidence>
<sequence length="84" mass="8980">MSWRRIALLACCVALAACSKVNQKNFSQLKTGMPKAEVETLLGDPSECSGAAGFTSCTWGDQQTYISVQYAGDKVLLFSGKGLK</sequence>
<evidence type="ECO:0000313" key="3">
    <source>
        <dbReference type="EMBL" id="MBM7061103.1"/>
    </source>
</evidence>
<dbReference type="EMBL" id="JAFEUP010000003">
    <property type="protein sequence ID" value="MBM7061103.1"/>
    <property type="molecule type" value="Genomic_DNA"/>
</dbReference>
<protein>
    <recommendedName>
        <fullName evidence="5">Lipoprotein SmpA/OmlA domain-containing protein</fullName>
    </recommendedName>
</protein>
<gene>
    <name evidence="3" type="ORF">JQX08_10335</name>
</gene>